<evidence type="ECO:0000256" key="2">
    <source>
        <dbReference type="ARBA" id="ARBA00004170"/>
    </source>
</evidence>
<proteinExistence type="inferred from homology"/>
<dbReference type="AlphaFoldDB" id="X1ES53"/>
<evidence type="ECO:0000256" key="8">
    <source>
        <dbReference type="ARBA" id="ARBA00023002"/>
    </source>
</evidence>
<accession>X1ES53</accession>
<comment type="subcellular location">
    <subcellularLocation>
        <location evidence="2">Membrane</location>
        <topology evidence="2">Peripheral membrane protein</topology>
    </subcellularLocation>
</comment>
<evidence type="ECO:0000256" key="4">
    <source>
        <dbReference type="ARBA" id="ARBA00022448"/>
    </source>
</evidence>
<comment type="caution">
    <text evidence="12">The sequence shown here is derived from an EMBL/GenBank/DDBJ whole genome shotgun (WGS) entry which is preliminary data.</text>
</comment>
<dbReference type="GO" id="GO:0005886">
    <property type="term" value="C:plasma membrane"/>
    <property type="evidence" value="ECO:0007669"/>
    <property type="project" value="TreeGrafter"/>
</dbReference>
<dbReference type="InterPro" id="IPR036188">
    <property type="entry name" value="FAD/NAD-bd_sf"/>
</dbReference>
<reference evidence="12" key="1">
    <citation type="journal article" date="2014" name="Front. Microbiol.">
        <title>High frequency of phylogenetically diverse reductive dehalogenase-homologous genes in deep subseafloor sedimentary metagenomes.</title>
        <authorList>
            <person name="Kawai M."/>
            <person name="Futagami T."/>
            <person name="Toyoda A."/>
            <person name="Takaki Y."/>
            <person name="Nishi S."/>
            <person name="Hori S."/>
            <person name="Arai W."/>
            <person name="Tsubouchi T."/>
            <person name="Morono Y."/>
            <person name="Uchiyama I."/>
            <person name="Ito T."/>
            <person name="Fujiyama A."/>
            <person name="Inagaki F."/>
            <person name="Takami H."/>
        </authorList>
    </citation>
    <scope>NUCLEOTIDE SEQUENCE</scope>
    <source>
        <strain evidence="12">Expedition CK06-06</strain>
    </source>
</reference>
<dbReference type="Gene3D" id="1.20.58.100">
    <property type="entry name" value="Fumarate reductase/succinate dehydrogenase flavoprotein-like, C-terminal domain"/>
    <property type="match status" value="1"/>
</dbReference>
<evidence type="ECO:0000259" key="11">
    <source>
        <dbReference type="Pfam" id="PF02910"/>
    </source>
</evidence>
<evidence type="ECO:0000313" key="12">
    <source>
        <dbReference type="EMBL" id="GAH35412.1"/>
    </source>
</evidence>
<dbReference type="InterPro" id="IPR037099">
    <property type="entry name" value="Fum_R/Succ_DH_flav-like_C_sf"/>
</dbReference>
<dbReference type="SUPFAM" id="SSF56425">
    <property type="entry name" value="Succinate dehydrogenase/fumarate reductase flavoprotein, catalytic domain"/>
    <property type="match status" value="1"/>
</dbReference>
<evidence type="ECO:0000256" key="3">
    <source>
        <dbReference type="ARBA" id="ARBA00008040"/>
    </source>
</evidence>
<dbReference type="GO" id="GO:0009061">
    <property type="term" value="P:anaerobic respiration"/>
    <property type="evidence" value="ECO:0007669"/>
    <property type="project" value="TreeGrafter"/>
</dbReference>
<comment type="cofactor">
    <cofactor evidence="1">
        <name>FAD</name>
        <dbReference type="ChEBI" id="CHEBI:57692"/>
    </cofactor>
</comment>
<dbReference type="Gene3D" id="3.90.700.10">
    <property type="entry name" value="Succinate dehydrogenase/fumarate reductase flavoprotein, catalytic domain"/>
    <property type="match status" value="1"/>
</dbReference>
<keyword evidence="7" id="KW-0249">Electron transport</keyword>
<dbReference type="FunFam" id="3.90.700.10:FF:000001">
    <property type="entry name" value="Mitochondrial succinate dehydrogenase flavoprotein subunit"/>
    <property type="match status" value="1"/>
</dbReference>
<evidence type="ECO:0000259" key="10">
    <source>
        <dbReference type="Pfam" id="PF00890"/>
    </source>
</evidence>
<dbReference type="GO" id="GO:0009055">
    <property type="term" value="F:electron transfer activity"/>
    <property type="evidence" value="ECO:0007669"/>
    <property type="project" value="TreeGrafter"/>
</dbReference>
<keyword evidence="5" id="KW-0285">Flavoprotein</keyword>
<dbReference type="Pfam" id="PF00890">
    <property type="entry name" value="FAD_binding_2"/>
    <property type="match status" value="1"/>
</dbReference>
<dbReference type="InterPro" id="IPR030664">
    <property type="entry name" value="SdhA/FrdA/AprA"/>
</dbReference>
<dbReference type="Gene3D" id="3.50.50.60">
    <property type="entry name" value="FAD/NAD(P)-binding domain"/>
    <property type="match status" value="2"/>
</dbReference>
<name>X1ES53_9ZZZZ</name>
<dbReference type="GO" id="GO:0050660">
    <property type="term" value="F:flavin adenine dinucleotide binding"/>
    <property type="evidence" value="ECO:0007669"/>
    <property type="project" value="InterPro"/>
</dbReference>
<evidence type="ECO:0000256" key="1">
    <source>
        <dbReference type="ARBA" id="ARBA00001974"/>
    </source>
</evidence>
<evidence type="ECO:0008006" key="13">
    <source>
        <dbReference type="Google" id="ProtNLM"/>
    </source>
</evidence>
<dbReference type="SUPFAM" id="SSF46977">
    <property type="entry name" value="Succinate dehydrogenase/fumarate reductase flavoprotein C-terminal domain"/>
    <property type="match status" value="1"/>
</dbReference>
<dbReference type="EMBL" id="BARU01006681">
    <property type="protein sequence ID" value="GAH35412.1"/>
    <property type="molecule type" value="Genomic_DNA"/>
</dbReference>
<protein>
    <recommendedName>
        <fullName evidence="13">FAD-dependent oxidoreductase 2 FAD binding domain-containing protein</fullName>
    </recommendedName>
</protein>
<evidence type="ECO:0000256" key="7">
    <source>
        <dbReference type="ARBA" id="ARBA00022982"/>
    </source>
</evidence>
<dbReference type="PANTHER" id="PTHR11632">
    <property type="entry name" value="SUCCINATE DEHYDROGENASE 2 FLAVOPROTEIN SUBUNIT"/>
    <property type="match status" value="1"/>
</dbReference>
<dbReference type="InterPro" id="IPR003953">
    <property type="entry name" value="FAD-dep_OxRdtase_2_FAD-bd"/>
</dbReference>
<keyword evidence="6" id="KW-0274">FAD</keyword>
<evidence type="ECO:0000256" key="9">
    <source>
        <dbReference type="ARBA" id="ARBA00023136"/>
    </source>
</evidence>
<dbReference type="GO" id="GO:0000104">
    <property type="term" value="F:succinate dehydrogenase activity"/>
    <property type="evidence" value="ECO:0007669"/>
    <property type="project" value="TreeGrafter"/>
</dbReference>
<comment type="similarity">
    <text evidence="3">Belongs to the FAD-dependent oxidoreductase 2 family. FRD/SDH subfamily.</text>
</comment>
<evidence type="ECO:0000256" key="6">
    <source>
        <dbReference type="ARBA" id="ARBA00022827"/>
    </source>
</evidence>
<dbReference type="InterPro" id="IPR014006">
    <property type="entry name" value="Succ_Dhase_FrdA_Gneg"/>
</dbReference>
<sequence length="433" mass="48422">TCYAADRTGLVILHTLFEQSIRKQVKYYNEWLVTKLVVKDGKCLGVVVYDLATGQIMPVRARAVIFSTGGYGRVYSRTTNAYINHGSGIGIAYKAGVPLRDMEFVQFHPTSLLGKNILITEGARGEGGYLINNKDKRFMADYAPSAMELAPRDIVARAIKTEVDKGNGFDNQYVHLDLRHIGEEKIKKRLPGIREICINFAGIDPVDTPIPVQPAQHYSMGGIDVNEKCASCVEGFFAAGECACVGVHGANRLGGNSLLDTVVFGKISGDEASVYVKGSEGTDSSEKILIEEALEVKARIEEWEKRNSGERVHRLLGRLKVVMSERVGIFRKKKDLTEALTKIYELKEDYERVYLSGKCLRYSQELVNLIEFDSMLDLAEVITLGALNREETRGSHYRLDFKERNDKDWLKHTLATWKEGKPQISYAGVNINK</sequence>
<feature type="domain" description="Fumarate reductase/succinate dehydrogenase flavoprotein-like C-terminal" evidence="11">
    <location>
        <begin position="318"/>
        <end position="432"/>
    </location>
</feature>
<dbReference type="Gene3D" id="4.10.80.40">
    <property type="entry name" value="succinate dehydrogenase protein domain"/>
    <property type="match status" value="1"/>
</dbReference>
<feature type="non-terminal residue" evidence="12">
    <location>
        <position position="1"/>
    </location>
</feature>
<evidence type="ECO:0000256" key="5">
    <source>
        <dbReference type="ARBA" id="ARBA00022630"/>
    </source>
</evidence>
<dbReference type="InterPro" id="IPR015939">
    <property type="entry name" value="Fum_Rdtase/Succ_DH_flav-like_C"/>
</dbReference>
<gene>
    <name evidence="12" type="ORF">S03H2_13160</name>
</gene>
<keyword evidence="8" id="KW-0560">Oxidoreductase</keyword>
<feature type="non-terminal residue" evidence="12">
    <location>
        <position position="433"/>
    </location>
</feature>
<dbReference type="InterPro" id="IPR027477">
    <property type="entry name" value="Succ_DH/fumarate_Rdtase_cat_sf"/>
</dbReference>
<dbReference type="SUPFAM" id="SSF51905">
    <property type="entry name" value="FAD/NAD(P)-binding domain"/>
    <property type="match status" value="1"/>
</dbReference>
<dbReference type="PANTHER" id="PTHR11632:SF51">
    <property type="entry name" value="SUCCINATE DEHYDROGENASE [UBIQUINONE] FLAVOPROTEIN SUBUNIT, MITOCHONDRIAL"/>
    <property type="match status" value="1"/>
</dbReference>
<keyword evidence="4" id="KW-0813">Transport</keyword>
<feature type="domain" description="FAD-dependent oxidoreductase 2 FAD-binding" evidence="10">
    <location>
        <begin position="1"/>
        <end position="258"/>
    </location>
</feature>
<dbReference type="Pfam" id="PF02910">
    <property type="entry name" value="Succ_DH_flav_C"/>
    <property type="match status" value="1"/>
</dbReference>
<dbReference type="GO" id="GO:0022900">
    <property type="term" value="P:electron transport chain"/>
    <property type="evidence" value="ECO:0007669"/>
    <property type="project" value="InterPro"/>
</dbReference>
<organism evidence="12">
    <name type="scientific">marine sediment metagenome</name>
    <dbReference type="NCBI Taxonomy" id="412755"/>
    <lineage>
        <taxon>unclassified sequences</taxon>
        <taxon>metagenomes</taxon>
        <taxon>ecological metagenomes</taxon>
    </lineage>
</organism>
<keyword evidence="9" id="KW-0472">Membrane</keyword>
<dbReference type="NCBIfam" id="TIGR01812">
    <property type="entry name" value="sdhA_frdA_Gneg"/>
    <property type="match status" value="1"/>
</dbReference>